<dbReference type="EMBL" id="QGDQ01000024">
    <property type="protein sequence ID" value="PWJ49898.1"/>
    <property type="molecule type" value="Genomic_DNA"/>
</dbReference>
<gene>
    <name evidence="9" type="ORF">BXY45_12464</name>
</gene>
<keyword evidence="10" id="KW-1185">Reference proteome</keyword>
<feature type="transmembrane region" description="Helical" evidence="6">
    <location>
        <begin position="153"/>
        <end position="170"/>
    </location>
</feature>
<dbReference type="GO" id="GO:0016020">
    <property type="term" value="C:membrane"/>
    <property type="evidence" value="ECO:0007669"/>
    <property type="project" value="UniProtKB-SubCell"/>
</dbReference>
<feature type="chain" id="PRO_5016328848" evidence="7">
    <location>
        <begin position="23"/>
        <end position="298"/>
    </location>
</feature>
<feature type="transmembrane region" description="Helical" evidence="6">
    <location>
        <begin position="210"/>
        <end position="229"/>
    </location>
</feature>
<comment type="similarity">
    <text evidence="2">Belongs to the EamA transporter family.</text>
</comment>
<dbReference type="InterPro" id="IPR000620">
    <property type="entry name" value="EamA_dom"/>
</dbReference>
<evidence type="ECO:0000256" key="2">
    <source>
        <dbReference type="ARBA" id="ARBA00007362"/>
    </source>
</evidence>
<evidence type="ECO:0000256" key="7">
    <source>
        <dbReference type="SAM" id="SignalP"/>
    </source>
</evidence>
<reference evidence="9 10" key="1">
    <citation type="submission" date="2018-03" db="EMBL/GenBank/DDBJ databases">
        <title>Genomic Encyclopedia of Archaeal and Bacterial Type Strains, Phase II (KMG-II): from individual species to whole genera.</title>
        <authorList>
            <person name="Goeker M."/>
        </authorList>
    </citation>
    <scope>NUCLEOTIDE SEQUENCE [LARGE SCALE GENOMIC DNA]</scope>
    <source>
        <strain evidence="9 10">DSM 44889</strain>
    </source>
</reference>
<feature type="transmembrane region" description="Helical" evidence="6">
    <location>
        <begin position="266"/>
        <end position="286"/>
    </location>
</feature>
<organism evidence="9 10">
    <name type="scientific">Quadrisphaera granulorum</name>
    <dbReference type="NCBI Taxonomy" id="317664"/>
    <lineage>
        <taxon>Bacteria</taxon>
        <taxon>Bacillati</taxon>
        <taxon>Actinomycetota</taxon>
        <taxon>Actinomycetes</taxon>
        <taxon>Kineosporiales</taxon>
        <taxon>Kineosporiaceae</taxon>
        <taxon>Quadrisphaera</taxon>
    </lineage>
</organism>
<feature type="transmembrane region" description="Helical" evidence="6">
    <location>
        <begin position="182"/>
        <end position="204"/>
    </location>
</feature>
<dbReference type="PANTHER" id="PTHR32322:SF2">
    <property type="entry name" value="EAMA DOMAIN-CONTAINING PROTEIN"/>
    <property type="match status" value="1"/>
</dbReference>
<dbReference type="InterPro" id="IPR037185">
    <property type="entry name" value="EmrE-like"/>
</dbReference>
<dbReference type="OrthoDB" id="3577499at2"/>
<keyword evidence="4 6" id="KW-1133">Transmembrane helix</keyword>
<dbReference type="Pfam" id="PF00892">
    <property type="entry name" value="EamA"/>
    <property type="match status" value="2"/>
</dbReference>
<evidence type="ECO:0000256" key="4">
    <source>
        <dbReference type="ARBA" id="ARBA00022989"/>
    </source>
</evidence>
<feature type="domain" description="EamA" evidence="8">
    <location>
        <begin position="152"/>
        <end position="282"/>
    </location>
</feature>
<feature type="transmembrane region" description="Helical" evidence="6">
    <location>
        <begin position="124"/>
        <end position="141"/>
    </location>
</feature>
<name>A0A315ZYB0_9ACTN</name>
<feature type="transmembrane region" description="Helical" evidence="6">
    <location>
        <begin position="66"/>
        <end position="87"/>
    </location>
</feature>
<dbReference type="Proteomes" id="UP000245469">
    <property type="component" value="Unassembled WGS sequence"/>
</dbReference>
<dbReference type="RefSeq" id="WP_109775738.1">
    <property type="nucleotide sequence ID" value="NZ_QGDQ01000024.1"/>
</dbReference>
<dbReference type="PANTHER" id="PTHR32322">
    <property type="entry name" value="INNER MEMBRANE TRANSPORTER"/>
    <property type="match status" value="1"/>
</dbReference>
<comment type="subcellular location">
    <subcellularLocation>
        <location evidence="1">Membrane</location>
        <topology evidence="1">Multi-pass membrane protein</topology>
    </subcellularLocation>
</comment>
<feature type="transmembrane region" description="Helical" evidence="6">
    <location>
        <begin position="241"/>
        <end position="260"/>
    </location>
</feature>
<feature type="transmembrane region" description="Helical" evidence="6">
    <location>
        <begin position="34"/>
        <end position="54"/>
    </location>
</feature>
<feature type="domain" description="EamA" evidence="8">
    <location>
        <begin position="3"/>
        <end position="138"/>
    </location>
</feature>
<dbReference type="SUPFAM" id="SSF103481">
    <property type="entry name" value="Multidrug resistance efflux transporter EmrE"/>
    <property type="match status" value="2"/>
</dbReference>
<feature type="signal peptide" evidence="7">
    <location>
        <begin position="1"/>
        <end position="22"/>
    </location>
</feature>
<keyword evidence="5 6" id="KW-0472">Membrane</keyword>
<evidence type="ECO:0000313" key="10">
    <source>
        <dbReference type="Proteomes" id="UP000245469"/>
    </source>
</evidence>
<evidence type="ECO:0000256" key="3">
    <source>
        <dbReference type="ARBA" id="ARBA00022692"/>
    </source>
</evidence>
<proteinExistence type="inferred from homology"/>
<sequence length="298" mass="28843">MRSVVLVLLSAVCFGTTGTAVALGAPGASPLAVGAARIAVGGTLLALVAGVPMMRGARVAAPPARLLGVVAIGALGVVAYQPLFFAGTRTNGVAVGAVVALGSAPLITGLLAWLLDGVRPSRRWALATAVAVVGLGVLAASSGDAGGADPLGLAASLGAGASYSVFALVTKRLLDAGWTSTASVGAVFGVAALLSVPLVVAAGVPSGGGGLAAVLWLGVVTTALAYVLFSLGLRELTAPTVATLTLAEPLTATLLGLLLLGEHLGALQAVALLLLALGLAVLAVPAGRRGRVADRIPA</sequence>
<evidence type="ECO:0000256" key="1">
    <source>
        <dbReference type="ARBA" id="ARBA00004141"/>
    </source>
</evidence>
<dbReference type="InterPro" id="IPR050638">
    <property type="entry name" value="AA-Vitamin_Transporters"/>
</dbReference>
<evidence type="ECO:0000313" key="9">
    <source>
        <dbReference type="EMBL" id="PWJ49898.1"/>
    </source>
</evidence>
<evidence type="ECO:0000259" key="8">
    <source>
        <dbReference type="Pfam" id="PF00892"/>
    </source>
</evidence>
<evidence type="ECO:0000256" key="6">
    <source>
        <dbReference type="SAM" id="Phobius"/>
    </source>
</evidence>
<evidence type="ECO:0000256" key="5">
    <source>
        <dbReference type="ARBA" id="ARBA00023136"/>
    </source>
</evidence>
<keyword evidence="3 6" id="KW-0812">Transmembrane</keyword>
<dbReference type="AlphaFoldDB" id="A0A315ZYB0"/>
<comment type="caution">
    <text evidence="9">The sequence shown here is derived from an EMBL/GenBank/DDBJ whole genome shotgun (WGS) entry which is preliminary data.</text>
</comment>
<feature type="transmembrane region" description="Helical" evidence="6">
    <location>
        <begin position="93"/>
        <end position="115"/>
    </location>
</feature>
<protein>
    <submittedName>
        <fullName evidence="9">DME family drug/metabolite transporter</fullName>
    </submittedName>
</protein>
<keyword evidence="7" id="KW-0732">Signal</keyword>
<accession>A0A315ZYB0</accession>